<dbReference type="InterPro" id="IPR036922">
    <property type="entry name" value="Rieske_2Fe-2S_sf"/>
</dbReference>
<accession>A0A418BBB9</accession>
<comment type="similarity">
    <text evidence="4">Belongs to the choline monooxygenase family.</text>
</comment>
<dbReference type="CDD" id="cd00680">
    <property type="entry name" value="RHO_alpha_C"/>
    <property type="match status" value="1"/>
</dbReference>
<dbReference type="AlphaFoldDB" id="A0A418BBB9"/>
<evidence type="ECO:0000256" key="7">
    <source>
        <dbReference type="ARBA" id="ARBA00049097"/>
    </source>
</evidence>
<proteinExistence type="inferred from homology"/>
<dbReference type="EMBL" id="QUSY01000001">
    <property type="protein sequence ID" value="RHY35518.1"/>
    <property type="molecule type" value="Genomic_DNA"/>
</dbReference>
<dbReference type="Gene3D" id="2.102.10.10">
    <property type="entry name" value="Rieske [2Fe-2S] iron-sulphur domain"/>
    <property type="match status" value="1"/>
</dbReference>
<dbReference type="InterPro" id="IPR015879">
    <property type="entry name" value="Ring_hydroxy_dOase_asu_C_dom"/>
</dbReference>
<evidence type="ECO:0000256" key="6">
    <source>
        <dbReference type="ARBA" id="ARBA00014931"/>
    </source>
</evidence>
<feature type="non-terminal residue" evidence="9">
    <location>
        <position position="1"/>
    </location>
</feature>
<protein>
    <recommendedName>
        <fullName evidence="6">Choline monooxygenase, chloroplastic</fullName>
        <ecNumber evidence="5">1.14.15.7</ecNumber>
    </recommendedName>
</protein>
<reference evidence="9 10" key="1">
    <citation type="submission" date="2018-08" db="EMBL/GenBank/DDBJ databases">
        <title>Aphanomyces genome sequencing and annotation.</title>
        <authorList>
            <person name="Minardi D."/>
            <person name="Oidtmann B."/>
            <person name="Van Der Giezen M."/>
            <person name="Studholme D.J."/>
        </authorList>
    </citation>
    <scope>NUCLEOTIDE SEQUENCE [LARGE SCALE GENOMIC DNA]</scope>
    <source>
        <strain evidence="9 10">NJM0002</strain>
    </source>
</reference>
<organism evidence="9 10">
    <name type="scientific">Aphanomyces invadans</name>
    <dbReference type="NCBI Taxonomy" id="157072"/>
    <lineage>
        <taxon>Eukaryota</taxon>
        <taxon>Sar</taxon>
        <taxon>Stramenopiles</taxon>
        <taxon>Oomycota</taxon>
        <taxon>Saprolegniomycetes</taxon>
        <taxon>Saprolegniales</taxon>
        <taxon>Verrucalvaceae</taxon>
        <taxon>Aphanomyces</taxon>
    </lineage>
</organism>
<keyword evidence="10" id="KW-1185">Reference proteome</keyword>
<evidence type="ECO:0000256" key="1">
    <source>
        <dbReference type="ARBA" id="ARBA00001962"/>
    </source>
</evidence>
<dbReference type="PANTHER" id="PTHR43756:SF5">
    <property type="entry name" value="CHOLINE MONOOXYGENASE, CHLOROPLASTIC"/>
    <property type="match status" value="1"/>
</dbReference>
<evidence type="ECO:0000256" key="4">
    <source>
        <dbReference type="ARBA" id="ARBA00010848"/>
    </source>
</evidence>
<name>A0A418BBB9_9STRA</name>
<dbReference type="Gene3D" id="3.90.380.10">
    <property type="entry name" value="Naphthalene 1,2-dioxygenase Alpha Subunit, Chain A, domain 1"/>
    <property type="match status" value="1"/>
</dbReference>
<evidence type="ECO:0000256" key="5">
    <source>
        <dbReference type="ARBA" id="ARBA00012763"/>
    </source>
</evidence>
<dbReference type="GO" id="GO:0051537">
    <property type="term" value="F:2 iron, 2 sulfur cluster binding"/>
    <property type="evidence" value="ECO:0007669"/>
    <property type="project" value="InterPro"/>
</dbReference>
<dbReference type="EC" id="1.14.15.7" evidence="5"/>
<evidence type="ECO:0000313" key="9">
    <source>
        <dbReference type="EMBL" id="RHY35518.1"/>
    </source>
</evidence>
<gene>
    <name evidence="9" type="ORF">DYB32_000040</name>
</gene>
<comment type="caution">
    <text evidence="9">The sequence shown here is derived from an EMBL/GenBank/DDBJ whole genome shotgun (WGS) entry which is preliminary data.</text>
</comment>
<evidence type="ECO:0000256" key="2">
    <source>
        <dbReference type="ARBA" id="ARBA00002149"/>
    </source>
</evidence>
<sequence length="182" mass="20711">SRLGALRSTLASKGNDVNSRRFENESYYADLRKPVLEATTINPETYTSTDFYEREQELLFAKSWQVVGYTEAFSTECVKNFNKKDYGLLPVRIDTFGPFVYANVSGDAPPLRTYLGDVTQSLHEYPFDELVSFKSTTVSVKCNWKLLAENFMEYYHLPAVHPQLCDVSGVDDHHRAQVSSSL</sequence>
<comment type="catalytic activity">
    <reaction evidence="7">
        <text>choline + 2 reduced [2Fe-2S]-[ferredoxin] + O2 + 2 H(+) = betaine aldehyde hydrate + 2 oxidized [2Fe-2S]-[ferredoxin] + H2O</text>
        <dbReference type="Rhea" id="RHEA:17769"/>
        <dbReference type="Rhea" id="RHEA-COMP:10000"/>
        <dbReference type="Rhea" id="RHEA-COMP:10001"/>
        <dbReference type="ChEBI" id="CHEBI:15354"/>
        <dbReference type="ChEBI" id="CHEBI:15377"/>
        <dbReference type="ChEBI" id="CHEBI:15378"/>
        <dbReference type="ChEBI" id="CHEBI:15379"/>
        <dbReference type="ChEBI" id="CHEBI:15870"/>
        <dbReference type="ChEBI" id="CHEBI:33737"/>
        <dbReference type="ChEBI" id="CHEBI:33738"/>
        <dbReference type="EC" id="1.14.15.7"/>
    </reaction>
</comment>
<feature type="domain" description="Aromatic-ring-hydroxylating dioxygenase alpha subunit C-terminal" evidence="8">
    <location>
        <begin position="127"/>
        <end position="174"/>
    </location>
</feature>
<evidence type="ECO:0000259" key="8">
    <source>
        <dbReference type="Pfam" id="PF00848"/>
    </source>
</evidence>
<dbReference type="PANTHER" id="PTHR43756">
    <property type="entry name" value="CHOLINE MONOOXYGENASE, CHLOROPLASTIC"/>
    <property type="match status" value="1"/>
</dbReference>
<dbReference type="GO" id="GO:0019285">
    <property type="term" value="P:glycine betaine biosynthetic process from choline"/>
    <property type="evidence" value="ECO:0007669"/>
    <property type="project" value="UniProtKB-UniPathway"/>
</dbReference>
<comment type="function">
    <text evidence="2">Catalyzes the first step of the osmoprotectant glycine betaine synthesis.</text>
</comment>
<dbReference type="GO" id="GO:0019133">
    <property type="term" value="F:choline monooxygenase activity"/>
    <property type="evidence" value="ECO:0007669"/>
    <property type="project" value="UniProtKB-EC"/>
</dbReference>
<dbReference type="InterPro" id="IPR001663">
    <property type="entry name" value="Rng_hydr_dOase-A"/>
</dbReference>
<dbReference type="SUPFAM" id="SSF50022">
    <property type="entry name" value="ISP domain"/>
    <property type="match status" value="1"/>
</dbReference>
<dbReference type="SUPFAM" id="SSF55961">
    <property type="entry name" value="Bet v1-like"/>
    <property type="match status" value="1"/>
</dbReference>
<comment type="cofactor">
    <cofactor evidence="1">
        <name>Fe cation</name>
        <dbReference type="ChEBI" id="CHEBI:24875"/>
    </cofactor>
</comment>
<evidence type="ECO:0000313" key="10">
    <source>
        <dbReference type="Proteomes" id="UP000285060"/>
    </source>
</evidence>
<evidence type="ECO:0000256" key="3">
    <source>
        <dbReference type="ARBA" id="ARBA00004866"/>
    </source>
</evidence>
<dbReference type="UniPathway" id="UPA00529">
    <property type="reaction ID" value="UER00430"/>
</dbReference>
<dbReference type="Proteomes" id="UP000285060">
    <property type="component" value="Unassembled WGS sequence"/>
</dbReference>
<dbReference type="VEuPathDB" id="FungiDB:H310_04523"/>
<dbReference type="Pfam" id="PF00848">
    <property type="entry name" value="Ring_hydroxyl_A"/>
    <property type="match status" value="1"/>
</dbReference>
<comment type="pathway">
    <text evidence="3">Amine and polyamine biosynthesis; betaine biosynthesis via choline pathway; betaine aldehyde from choline (monooxygenase route): step 1/1.</text>
</comment>
<dbReference type="GO" id="GO:0005506">
    <property type="term" value="F:iron ion binding"/>
    <property type="evidence" value="ECO:0007669"/>
    <property type="project" value="InterPro"/>
</dbReference>